<feature type="compositionally biased region" description="Low complexity" evidence="5">
    <location>
        <begin position="2555"/>
        <end position="2576"/>
    </location>
</feature>
<feature type="region of interest" description="Disordered" evidence="5">
    <location>
        <begin position="1277"/>
        <end position="1317"/>
    </location>
</feature>
<dbReference type="InterPro" id="IPR038765">
    <property type="entry name" value="Papain-like_cys_pep_sf"/>
</dbReference>
<feature type="compositionally biased region" description="Gly residues" evidence="5">
    <location>
        <begin position="1606"/>
        <end position="1617"/>
    </location>
</feature>
<feature type="region of interest" description="Disordered" evidence="5">
    <location>
        <begin position="653"/>
        <end position="690"/>
    </location>
</feature>
<sequence>MAPKDQDDWDGSEEESEEYELLADQSQSVFPLRINRQLTAHMVANTLPAAELSAGIEALAKCFYDPNVEWAVLGQTPPGWTLVKEFVNVVLGGAVDKFYRVDIFLRANAEVPEQLFACLFNAMYAMAGFAAVVAQHDEAFEDTHDNELVSLVSATYSLLDARAAIYKQDYVSALPDLTQLTKVATDYIKATAPMELSDGETDEEEQYIHLREVRNGPVWHSYLVQLLVGLGFIEDVVKIISHTKLHSLNTCLRLLDLLWLVVQLRRNICRCPIKDEQKATIHRGVSELLTYVTEETLCDSKAFEKAYGGRDRSCVVLTSVLRTCNEMAEGGIIPNAQIARVQRLLISQLLKSSNFSRLLTAVTECTQLLYFAARRTAVAAAAAEAAAKEAAKLAAAAAEAGMEVEGGAAAEGVELPPDMVGLQEVVAWMDSEGIVKQMLRVNLHQSQYAEAVQALLQLLAKHDCLSDAHLDMLWGVTEQEETFDAVKTNVCGMIKELAQHLRPDQLELLLTKFQFQGRKRALSASGAAGGAAGPGAGGGGGGGRAMTTSDTLRLLDVLKLLAASDTKRASSMARKLTELVWELTTPADAPPELLASGVMLEVLQCYRQHALLTEYISRCIGQLRSRTNVYTALTVLGNLLRLWGKLYGWETQRQRQGTRPQAPRPLPELLSSLDREPPAPQPGAPAPAPPLSRLLVDNLVEFMAGAARWLEERRAEAGSGAGAGAAPSGSGAGPPGGAGAAPQLVPPGQGCYSYQQIVRRYVDTFRLVCRFKDSFVELRLVEALWDGVVLRPNTPEDMPTGLDFIVTCAGSDEEPPQEEGEEEADGGGMPGPLLEFGDLAALLRERVCRLPVENLAQPAFACFKACLHGAKGGLEEHLSTLAAHPNRPARHGVLDEQTTITLLEEVRTLGQDYLWQIVLDCQRADVTAAAFDMLILQVYGRDRMHDMVRDTRQRLMDAAARLTGAPAGTCAWEGVELPAGGEAAAAEPRAGAGADGGGGDAVIQEGADGELGWETAKTRATRCLQLLEKLASKAEETMPPVPAHSCSWQGPPLNLDLNTAEHGRIRLGVSANEYVGLLRRKVAARIGVEPAYVRIMASGQELRPDSREVMDALPASWSAKQPLLVQVSQRPNKFSRFGEEWWAEWHGRSALAVMHHDDQLYRVLLLLADLPRAPAVRAAAGRLLQQLPTCSWVPLALLEALQAGQGQGPAGEQPAAAAALRRLLLGPGVDGDEAGSRSGVVKRPGLLLYTLQALYALMNPNYPPDLLPLVAKPWPPASLPPAPQQQQQPAEGAEDGAAAPQQAQQQPQPPPPLQQAYVAGGAMGDRLMPVLARCLPLLAEVVDRVMGPAAETAAAAVAAAAAGRPANLQPAEGGRDLLYVKDFQWVLVYLLCTIHNRARKGAPADGAAAAVAAGVGSRAHPADSMSSSHGPNDGAAPSSTAFAPDAAAGRGGPRPAGSGGGHDSEAATQEAEAPGVGAHAAATPEVTSADAEAATAGPGAGRGAGSGGALAGAGSSGTAAAAAALVSGLAVSSRNSPDVAAAGRCAGAGHHGAADVDMVGQHERADSAQPQPCPSVSMAGASQPQGPHGPLSMLSPGQAPSVSMAAGGGGGGTGPNTGTGTPACATPHAHGGHGSSTFHGGNGHAAAAAALPGGGSGASASEVAAALVAHYLGAEGLRCLVALLVRLAHDAGRLWGYGPLLRAAQKQMREAAAAGDAGGATASASAAGASASAAALLSAADVAAKLANRALQALGRLINKDELREVFMDDPCAVPMIRETLCCEFSAYIRESALGQLEAVFASPPGGGGAVAAAAGGGGAGLPPGHYMWVLRALVGLRPDMEARLGSCLEFHCLLCKVLHQLSALASAGADARLLADGLLAEEVAALDADATELLAPKRGLLLRGKLMLVQELVRALDRLGLGLGANGRPGLISLLLNRYLFPEAVPLWQQDAGHEAMEAALAHVAVDGGVRRQALALVGALMTGCSANLEAGLHDLTTLHYDCGLRLVDRKFDIGGDGVRSLGPGSYVGLRNGGATCYMNAVLQQLFMQPHIRARVLGAAAVDPEELQDSVFHQLQVIFAHLGLGRAACFHPRGFWNSFKDYDGQPIDVREHQDAYEFFTRLQDTVDSHLRSTGQPAAMQAVMGGKFAAQIICKDVPYRSEREEEFYQISVDVKGFNNLEKSLEGYVAGELMEGDNSYFCEELGARVAAVRRTVIKELPGTLVIHLKRFEYDHYNMTRYKLRDRFEFPLVLDMFKYTADGLAALEGSGGGGGASEDGTGGGGAAAGAGTGGAKRQCYLYDLKGIVVHSGTAFAGHYYSFIKERMRPGPNGQLVDGEWFRFDDRVVSPWSISDLEADCFGGRPSGSTGGGGRADAERPYSAYMLFYERRDSPSVDQPADAMRSVPRDVAAAQQREQQQAAAAVAAAEPPPAVAAAPAAADAMDMDTPPRPAAAAAAAAPAAAALTPYGLPVLLYQSVLRENLALMHKLHVLSPEYCGFVRSVVESVACEASSGLAGGGLAAAGGGSRTKTRRREHLLAAAAAAGSAGGPAPMPLSPAGTPPSGGAAASAATTSAAGGATGGGAESASSAPSQRSEDADEAVLLAARLAAAFLVNIYLPAPIPLRTELPAWRDLARALLSSSPRAAVELLRSIAASPNAQHFYFVRYGSDGAWLADLLTHAVACAARGGAAAAAAAAAAAGGSPPAEDVAASLSGQLQAVAMDLAARLAELAFGPLRDTTRNEPQYVPTCRLLAALAASDAHAASWLIQNHIQPAFTLPGHLLAEAAVSDNDLLPDLAAALELLHALLRYIAFVLPPKLQQQPPGADAGPPTVVRIPPDGAAPHARPLFTLPASQLEELVVNGGVGAAVLAAAAEGGGGGAGGAAGGGAAAVSAAGFTALDAALHSGGLLQVPHALELVRYLLSTGEGLTCRFLNAVHERLAPPDAGSVVLLELVEGLGGAVDVQDGLRVGRAYALLFGTPGAVPGSLVAMAEAAVAKAGSLNWHCMVLAGALASVLGRDLGRAAVRSWPQPAVFSRLEAVVGALMRLMENYVAVEEERQAAQAAAGTTLTAREAAAAAGVAALLERVRRLLASLRGAWEGLRPLLQQQVKEWADARRLQQQLQQQQHQQQQEQQRQQRRHVVAAEAEAEAEEGDGDGGGAEDQELEPGPQQEQDLGADGAQEGDADVDVEDAEAAVGVEPPPPQRGGAGAMERVRGPSIGVPALEDEDDGEEADAVDVDVDVEGGA</sequence>
<reference evidence="8" key="1">
    <citation type="journal article" date="2020" name="bioRxiv">
        <title>Comparative genomics of Chlamydomonas.</title>
        <authorList>
            <person name="Craig R.J."/>
            <person name="Hasan A.R."/>
            <person name="Ness R.W."/>
            <person name="Keightley P.D."/>
        </authorList>
    </citation>
    <scope>NUCLEOTIDE SEQUENCE</scope>
    <source>
        <strain evidence="8">SAG 7.73</strain>
    </source>
</reference>
<dbReference type="EMBL" id="JAEHOC010000004">
    <property type="protein sequence ID" value="KAG2442386.1"/>
    <property type="molecule type" value="Genomic_DNA"/>
</dbReference>
<dbReference type="InterPro" id="IPR028889">
    <property type="entry name" value="USP"/>
</dbReference>
<comment type="similarity">
    <text evidence="1">Belongs to the peptidase C19 family.</text>
</comment>
<feature type="compositionally biased region" description="Gly residues" evidence="5">
    <location>
        <begin position="527"/>
        <end position="544"/>
    </location>
</feature>
<dbReference type="InterPro" id="IPR056850">
    <property type="entry name" value="ARM_UBP34_24_USP9X_Y"/>
</dbReference>
<dbReference type="PANTHER" id="PTHR24006">
    <property type="entry name" value="UBIQUITIN CARBOXYL-TERMINAL HYDROLASE"/>
    <property type="match status" value="1"/>
</dbReference>
<dbReference type="GO" id="GO:0005634">
    <property type="term" value="C:nucleus"/>
    <property type="evidence" value="ECO:0007669"/>
    <property type="project" value="TreeGrafter"/>
</dbReference>
<feature type="region of interest" description="Disordered" evidence="5">
    <location>
        <begin position="1561"/>
        <end position="1640"/>
    </location>
</feature>
<feature type="region of interest" description="Disordered" evidence="5">
    <location>
        <begin position="2391"/>
        <end position="2427"/>
    </location>
</feature>
<dbReference type="OrthoDB" id="289038at2759"/>
<dbReference type="Pfam" id="PF00443">
    <property type="entry name" value="UCH"/>
    <property type="match status" value="1"/>
</dbReference>
<dbReference type="Pfam" id="PF25010">
    <property type="entry name" value="ARM_UBP24_USP9X-Y"/>
    <property type="match status" value="1"/>
</dbReference>
<dbReference type="PROSITE" id="PS00972">
    <property type="entry name" value="USP_1"/>
    <property type="match status" value="1"/>
</dbReference>
<feature type="compositionally biased region" description="Low complexity" evidence="5">
    <location>
        <begin position="1284"/>
        <end position="1306"/>
    </location>
</feature>
<evidence type="ECO:0000259" key="6">
    <source>
        <dbReference type="PROSITE" id="PS50053"/>
    </source>
</evidence>
<dbReference type="GO" id="GO:0005829">
    <property type="term" value="C:cytosol"/>
    <property type="evidence" value="ECO:0007669"/>
    <property type="project" value="TreeGrafter"/>
</dbReference>
<evidence type="ECO:0000313" key="8">
    <source>
        <dbReference type="EMBL" id="KAG2442386.1"/>
    </source>
</evidence>
<dbReference type="PROSITE" id="PS00973">
    <property type="entry name" value="USP_2"/>
    <property type="match status" value="1"/>
</dbReference>
<feature type="compositionally biased region" description="Low complexity" evidence="5">
    <location>
        <begin position="1470"/>
        <end position="1497"/>
    </location>
</feature>
<evidence type="ECO:0000256" key="4">
    <source>
        <dbReference type="ARBA" id="ARBA00022801"/>
    </source>
</evidence>
<evidence type="ECO:0000256" key="3">
    <source>
        <dbReference type="ARBA" id="ARBA00022786"/>
    </source>
</evidence>
<keyword evidence="9" id="KW-1185">Reference proteome</keyword>
<feature type="region of interest" description="Disordered" evidence="5">
    <location>
        <begin position="3123"/>
        <end position="3246"/>
    </location>
</feature>
<dbReference type="PANTHER" id="PTHR24006:SF827">
    <property type="entry name" value="UBIQUITIN CARBOXYL-TERMINAL HYDROLASE 34"/>
    <property type="match status" value="1"/>
</dbReference>
<dbReference type="GO" id="GO:0004843">
    <property type="term" value="F:cysteine-type deubiquitinase activity"/>
    <property type="evidence" value="ECO:0007669"/>
    <property type="project" value="InterPro"/>
</dbReference>
<feature type="compositionally biased region" description="Acidic residues" evidence="5">
    <location>
        <begin position="811"/>
        <end position="825"/>
    </location>
</feature>
<dbReference type="Gene3D" id="3.90.70.10">
    <property type="entry name" value="Cysteine proteinases"/>
    <property type="match status" value="1"/>
</dbReference>
<protein>
    <recommendedName>
        <fullName evidence="10">Ubiquitinyl hydrolase 1</fullName>
    </recommendedName>
</protein>
<feature type="region of interest" description="Disordered" evidence="5">
    <location>
        <begin position="810"/>
        <end position="830"/>
    </location>
</feature>
<feature type="region of interest" description="Disordered" evidence="5">
    <location>
        <begin position="2540"/>
        <end position="2593"/>
    </location>
</feature>
<dbReference type="PROSITE" id="PS50053">
    <property type="entry name" value="UBIQUITIN_2"/>
    <property type="match status" value="1"/>
</dbReference>
<dbReference type="SUPFAM" id="SSF54001">
    <property type="entry name" value="Cysteine proteinases"/>
    <property type="match status" value="1"/>
</dbReference>
<feature type="compositionally biased region" description="Low complexity" evidence="5">
    <location>
        <begin position="2409"/>
        <end position="2427"/>
    </location>
</feature>
<evidence type="ECO:0000259" key="7">
    <source>
        <dbReference type="PROSITE" id="PS50235"/>
    </source>
</evidence>
<dbReference type="GO" id="GO:0006508">
    <property type="term" value="P:proteolysis"/>
    <property type="evidence" value="ECO:0007669"/>
    <property type="project" value="UniProtKB-KW"/>
</dbReference>
<feature type="region of interest" description="Disordered" evidence="5">
    <location>
        <begin position="982"/>
        <end position="1004"/>
    </location>
</feature>
<keyword evidence="2" id="KW-0645">Protease</keyword>
<proteinExistence type="inferred from homology"/>
<accession>A0A835TNS0</accession>
<feature type="compositionally biased region" description="Low complexity" evidence="5">
    <location>
        <begin position="1618"/>
        <end position="1640"/>
    </location>
</feature>
<feature type="compositionally biased region" description="Gly residues" evidence="5">
    <location>
        <begin position="730"/>
        <end position="739"/>
    </location>
</feature>
<feature type="region of interest" description="Disordered" evidence="5">
    <location>
        <begin position="719"/>
        <end position="742"/>
    </location>
</feature>
<feature type="compositionally biased region" description="Gly residues" evidence="5">
    <location>
        <begin position="1498"/>
        <end position="1514"/>
    </location>
</feature>
<feature type="compositionally biased region" description="Low complexity" evidence="5">
    <location>
        <begin position="3123"/>
        <end position="3134"/>
    </location>
</feature>
<feature type="compositionally biased region" description="Acidic residues" evidence="5">
    <location>
        <begin position="3146"/>
        <end position="3165"/>
    </location>
</feature>
<feature type="compositionally biased region" description="Gly residues" evidence="5">
    <location>
        <begin position="1449"/>
        <end position="1461"/>
    </location>
</feature>
<feature type="compositionally biased region" description="Low complexity" evidence="5">
    <location>
        <begin position="982"/>
        <end position="992"/>
    </location>
</feature>
<feature type="compositionally biased region" description="Acidic residues" evidence="5">
    <location>
        <begin position="3181"/>
        <end position="3193"/>
    </location>
</feature>
<dbReference type="CDD" id="cd02659">
    <property type="entry name" value="peptidase_C19C"/>
    <property type="match status" value="1"/>
</dbReference>
<feature type="region of interest" description="Disordered" evidence="5">
    <location>
        <begin position="1418"/>
        <end position="1514"/>
    </location>
</feature>
<dbReference type="FunFam" id="3.90.70.10:FF:000022">
    <property type="entry name" value="Ubiquitin carboxyl-terminal hydrolase 24"/>
    <property type="match status" value="1"/>
</dbReference>
<evidence type="ECO:0000313" key="9">
    <source>
        <dbReference type="Proteomes" id="UP000650467"/>
    </source>
</evidence>
<name>A0A835TNS0_CHLIN</name>
<dbReference type="Proteomes" id="UP000650467">
    <property type="component" value="Unassembled WGS sequence"/>
</dbReference>
<dbReference type="InterPro" id="IPR001394">
    <property type="entry name" value="Peptidase_C19_UCH"/>
</dbReference>
<feature type="compositionally biased region" description="Acidic residues" evidence="5">
    <location>
        <begin position="3224"/>
        <end position="3246"/>
    </location>
</feature>
<comment type="caution">
    <text evidence="8">The sequence shown here is derived from an EMBL/GenBank/DDBJ whole genome shotgun (WGS) entry which is preliminary data.</text>
</comment>
<feature type="domain" description="USP" evidence="7">
    <location>
        <begin position="2029"/>
        <end position="2389"/>
    </location>
</feature>
<dbReference type="InterPro" id="IPR050164">
    <property type="entry name" value="Peptidase_C19"/>
</dbReference>
<evidence type="ECO:0000256" key="1">
    <source>
        <dbReference type="ARBA" id="ARBA00009085"/>
    </source>
</evidence>
<evidence type="ECO:0008006" key="10">
    <source>
        <dbReference type="Google" id="ProtNLM"/>
    </source>
</evidence>
<dbReference type="GO" id="GO:0016579">
    <property type="term" value="P:protein deubiquitination"/>
    <property type="evidence" value="ECO:0007669"/>
    <property type="project" value="InterPro"/>
</dbReference>
<feature type="compositionally biased region" description="Pro residues" evidence="5">
    <location>
        <begin position="678"/>
        <end position="690"/>
    </location>
</feature>
<dbReference type="PROSITE" id="PS50235">
    <property type="entry name" value="USP_3"/>
    <property type="match status" value="1"/>
</dbReference>
<organism evidence="8 9">
    <name type="scientific">Chlamydomonas incerta</name>
    <dbReference type="NCBI Taxonomy" id="51695"/>
    <lineage>
        <taxon>Eukaryota</taxon>
        <taxon>Viridiplantae</taxon>
        <taxon>Chlorophyta</taxon>
        <taxon>core chlorophytes</taxon>
        <taxon>Chlorophyceae</taxon>
        <taxon>CS clade</taxon>
        <taxon>Chlamydomonadales</taxon>
        <taxon>Chlamydomonadaceae</taxon>
        <taxon>Chlamydomonas</taxon>
    </lineage>
</organism>
<evidence type="ECO:0000256" key="2">
    <source>
        <dbReference type="ARBA" id="ARBA00022670"/>
    </source>
</evidence>
<feature type="region of interest" description="Disordered" evidence="5">
    <location>
        <begin position="525"/>
        <end position="544"/>
    </location>
</feature>
<gene>
    <name evidence="8" type="ORF">HXX76_002472</name>
</gene>
<feature type="domain" description="Ubiquitin-like" evidence="6">
    <location>
        <begin position="1053"/>
        <end position="1105"/>
    </location>
</feature>
<evidence type="ECO:0000256" key="5">
    <source>
        <dbReference type="SAM" id="MobiDB-lite"/>
    </source>
</evidence>
<keyword evidence="4" id="KW-0378">Hydrolase</keyword>
<dbReference type="InterPro" id="IPR018200">
    <property type="entry name" value="USP_CS"/>
</dbReference>
<keyword evidence="3" id="KW-0833">Ubl conjugation pathway</keyword>
<dbReference type="InterPro" id="IPR000626">
    <property type="entry name" value="Ubiquitin-like_dom"/>
</dbReference>